<keyword evidence="3" id="KW-1185">Reference proteome</keyword>
<comment type="caution">
    <text evidence="2">The sequence shown here is derived from an EMBL/GenBank/DDBJ whole genome shotgun (WGS) entry which is preliminary data.</text>
</comment>
<evidence type="ECO:0000313" key="2">
    <source>
        <dbReference type="EMBL" id="GBL76863.1"/>
    </source>
</evidence>
<proteinExistence type="predicted"/>
<dbReference type="EMBL" id="BGPR01155871">
    <property type="protein sequence ID" value="GBL76863.1"/>
    <property type="molecule type" value="Genomic_DNA"/>
</dbReference>
<feature type="non-terminal residue" evidence="2">
    <location>
        <position position="100"/>
    </location>
</feature>
<sequence>MIKHGPFPAYLKRFHLSNSNYCSCGGIGMALHCATESSDGAGGRDAVRRGRVDGSRAHLRPRGRKPGPAHGGPLAPRRRPDPGWRREHQADPAQSDPGPE</sequence>
<name>A0A4Y2AAK8_ARAVE</name>
<evidence type="ECO:0000313" key="3">
    <source>
        <dbReference type="Proteomes" id="UP000499080"/>
    </source>
</evidence>
<dbReference type="Proteomes" id="UP000499080">
    <property type="component" value="Unassembled WGS sequence"/>
</dbReference>
<feature type="compositionally biased region" description="Basic and acidic residues" evidence="1">
    <location>
        <begin position="78"/>
        <end position="90"/>
    </location>
</feature>
<gene>
    <name evidence="2" type="ORF">AVEN_6777_1</name>
</gene>
<feature type="region of interest" description="Disordered" evidence="1">
    <location>
        <begin position="34"/>
        <end position="100"/>
    </location>
</feature>
<reference evidence="2 3" key="1">
    <citation type="journal article" date="2019" name="Sci. Rep.">
        <title>Orb-weaving spider Araneus ventricosus genome elucidates the spidroin gene catalogue.</title>
        <authorList>
            <person name="Kono N."/>
            <person name="Nakamura H."/>
            <person name="Ohtoshi R."/>
            <person name="Moran D.A.P."/>
            <person name="Shinohara A."/>
            <person name="Yoshida Y."/>
            <person name="Fujiwara M."/>
            <person name="Mori M."/>
            <person name="Tomita M."/>
            <person name="Arakawa K."/>
        </authorList>
    </citation>
    <scope>NUCLEOTIDE SEQUENCE [LARGE SCALE GENOMIC DNA]</scope>
</reference>
<feature type="compositionally biased region" description="Basic residues" evidence="1">
    <location>
        <begin position="57"/>
        <end position="67"/>
    </location>
</feature>
<protein>
    <submittedName>
        <fullName evidence="2">Uncharacterized protein</fullName>
    </submittedName>
</protein>
<dbReference type="AlphaFoldDB" id="A0A4Y2AAK8"/>
<accession>A0A4Y2AAK8</accession>
<feature type="compositionally biased region" description="Basic and acidic residues" evidence="1">
    <location>
        <begin position="45"/>
        <end position="56"/>
    </location>
</feature>
<organism evidence="2 3">
    <name type="scientific">Araneus ventricosus</name>
    <name type="common">Orbweaver spider</name>
    <name type="synonym">Epeira ventricosa</name>
    <dbReference type="NCBI Taxonomy" id="182803"/>
    <lineage>
        <taxon>Eukaryota</taxon>
        <taxon>Metazoa</taxon>
        <taxon>Ecdysozoa</taxon>
        <taxon>Arthropoda</taxon>
        <taxon>Chelicerata</taxon>
        <taxon>Arachnida</taxon>
        <taxon>Araneae</taxon>
        <taxon>Araneomorphae</taxon>
        <taxon>Entelegynae</taxon>
        <taxon>Araneoidea</taxon>
        <taxon>Araneidae</taxon>
        <taxon>Araneus</taxon>
    </lineage>
</organism>
<evidence type="ECO:0000256" key="1">
    <source>
        <dbReference type="SAM" id="MobiDB-lite"/>
    </source>
</evidence>